<organism evidence="2 3">
    <name type="scientific">Alkalibacter saccharofermentans DSM 14828</name>
    <dbReference type="NCBI Taxonomy" id="1120975"/>
    <lineage>
        <taxon>Bacteria</taxon>
        <taxon>Bacillati</taxon>
        <taxon>Bacillota</taxon>
        <taxon>Clostridia</taxon>
        <taxon>Eubacteriales</taxon>
        <taxon>Eubacteriaceae</taxon>
        <taxon>Alkalibacter</taxon>
    </lineage>
</organism>
<evidence type="ECO:0000313" key="3">
    <source>
        <dbReference type="Proteomes" id="UP000184251"/>
    </source>
</evidence>
<dbReference type="OrthoDB" id="3260635at2"/>
<accession>A0A1M4YJT6</accession>
<evidence type="ECO:0000313" key="2">
    <source>
        <dbReference type="EMBL" id="SHF05752.1"/>
    </source>
</evidence>
<dbReference type="Proteomes" id="UP000184251">
    <property type="component" value="Unassembled WGS sequence"/>
</dbReference>
<reference evidence="2 3" key="1">
    <citation type="submission" date="2016-11" db="EMBL/GenBank/DDBJ databases">
        <authorList>
            <person name="Jaros S."/>
            <person name="Januszkiewicz K."/>
            <person name="Wedrychowicz H."/>
        </authorList>
    </citation>
    <scope>NUCLEOTIDE SEQUENCE [LARGE SCALE GENOMIC DNA]</scope>
    <source>
        <strain evidence="2 3">DSM 14828</strain>
    </source>
</reference>
<gene>
    <name evidence="2" type="ORF">SAMN02746064_01776</name>
</gene>
<feature type="transmembrane region" description="Helical" evidence="1">
    <location>
        <begin position="259"/>
        <end position="281"/>
    </location>
</feature>
<feature type="transmembrane region" description="Helical" evidence="1">
    <location>
        <begin position="161"/>
        <end position="180"/>
    </location>
</feature>
<dbReference type="AlphaFoldDB" id="A0A1M4YJT6"/>
<dbReference type="RefSeq" id="WP_073271169.1">
    <property type="nucleotide sequence ID" value="NZ_FQTU01000013.1"/>
</dbReference>
<keyword evidence="1" id="KW-1133">Transmembrane helix</keyword>
<dbReference type="EMBL" id="FQTU01000013">
    <property type="protein sequence ID" value="SHF05752.1"/>
    <property type="molecule type" value="Genomic_DNA"/>
</dbReference>
<protein>
    <submittedName>
        <fullName evidence="2">Uncharacterized protein</fullName>
    </submittedName>
</protein>
<feature type="transmembrane region" description="Helical" evidence="1">
    <location>
        <begin position="233"/>
        <end position="253"/>
    </location>
</feature>
<name>A0A1M4YJT6_9FIRM</name>
<keyword evidence="3" id="KW-1185">Reference proteome</keyword>
<dbReference type="STRING" id="1120975.SAMN02746064_01776"/>
<feature type="transmembrane region" description="Helical" evidence="1">
    <location>
        <begin position="200"/>
        <end position="221"/>
    </location>
</feature>
<sequence length="286" mass="31434">MKNPKITLALISLIIILSAIASITGIFSSDGFESFTFESIHGEETIVYGKGLYGYMPEDVAVQGIAQDYVTLFIGIPMLIIGMYFSLKGSFKGRFILAGTVGYFFVTYLFYMLMAMYNEYFLIFVSLAGLSFYALAILLLSFELKSIRSLFNSDTQVKLPGIFLVINGFNIAFLWLSIVVPPLLDGTIYPSGLGYFTTLVVQGLDLSLLLPMSIIIGILLIKKNSYGYLFGPIYLVFLSILMVALVAKIIAIGLTGGTIFPAVIIIPLTMIIAFYSAYSLIKNLNS</sequence>
<feature type="transmembrane region" description="Helical" evidence="1">
    <location>
        <begin position="120"/>
        <end position="140"/>
    </location>
</feature>
<feature type="transmembrane region" description="Helical" evidence="1">
    <location>
        <begin position="69"/>
        <end position="87"/>
    </location>
</feature>
<evidence type="ECO:0000256" key="1">
    <source>
        <dbReference type="SAM" id="Phobius"/>
    </source>
</evidence>
<feature type="transmembrane region" description="Helical" evidence="1">
    <location>
        <begin position="94"/>
        <end position="114"/>
    </location>
</feature>
<keyword evidence="1" id="KW-0472">Membrane</keyword>
<proteinExistence type="predicted"/>
<keyword evidence="1" id="KW-0812">Transmembrane</keyword>